<feature type="transmembrane region" description="Helical" evidence="2">
    <location>
        <begin position="9"/>
        <end position="29"/>
    </location>
</feature>
<feature type="region of interest" description="Disordered" evidence="1">
    <location>
        <begin position="157"/>
        <end position="232"/>
    </location>
</feature>
<keyword evidence="2" id="KW-0472">Membrane</keyword>
<keyword evidence="2" id="KW-1133">Transmembrane helix</keyword>
<feature type="transmembrane region" description="Helical" evidence="2">
    <location>
        <begin position="82"/>
        <end position="102"/>
    </location>
</feature>
<dbReference type="Pfam" id="PF13360">
    <property type="entry name" value="PQQ_2"/>
    <property type="match status" value="2"/>
</dbReference>
<dbReference type="PANTHER" id="PTHR34512:SF30">
    <property type="entry name" value="OUTER MEMBRANE PROTEIN ASSEMBLY FACTOR BAMB"/>
    <property type="match status" value="1"/>
</dbReference>
<proteinExistence type="predicted"/>
<name>A0A9D1X997_9BACT</name>
<dbReference type="EMBL" id="DXEL01000065">
    <property type="protein sequence ID" value="HIX75243.1"/>
    <property type="molecule type" value="Genomic_DNA"/>
</dbReference>
<sequence>MKKLIFRNIAILSAIFIVTLSIMLVTNYFQIKDVTPLQTEVVESLKQLNDSGVDVAGLQDQIRQLDLLARKAYFVRMDHLEAGLYILLGMFLAFILSLRYYFKDLKEIPAMEIDPVDDWLIKTNARRYVLVGASGLATLAVVFALLSMPGLKKAEGQADPAAGELTAEATESASSSSDESPAPAEAADAAEGETLTATPEATAPAAGPAENGEAAQAPAQAPASNASYQGFRGNNSNGYSTAKNVPTKWNLADGSNILWKQSVPRSGHNSPVIVGNNVFFSGADDQARELYCYDLNTGEKRWTVSASGIPGSPKTMPKTSHGTGLAASTVVADGGHVCAIFATGDMICADTNGKLLWSKNVGVPDNHYGYASSLLLFRDMVIVQYDNQANPRVFALDLATGAEKWSKSRPEKITWSSPIIATVNNQPQLVLMGNPAITAYNPTNGEQLWRVECLTGEVGSSPCSANGVVFGASEYSKLVAINGADGSVLWESTDYLPEVSSPVATKDNLYLATSYGVVAAFDAKTGELRKEHDLGVEFYSSPVIVGGKMYLFSNSGKMHIFSADNEFQLLDSFETGETTMSTPAFTDGKIVVRTESSIYCVAAK</sequence>
<evidence type="ECO:0000256" key="2">
    <source>
        <dbReference type="SAM" id="Phobius"/>
    </source>
</evidence>
<gene>
    <name evidence="4" type="ORF">H9977_09470</name>
</gene>
<comment type="caution">
    <text evidence="4">The sequence shown here is derived from an EMBL/GenBank/DDBJ whole genome shotgun (WGS) entry which is preliminary data.</text>
</comment>
<dbReference type="Gene3D" id="2.130.10.10">
    <property type="entry name" value="YVTN repeat-like/Quinoprotein amine dehydrogenase"/>
    <property type="match status" value="2"/>
</dbReference>
<dbReference type="SMART" id="SM00564">
    <property type="entry name" value="PQQ"/>
    <property type="match status" value="5"/>
</dbReference>
<evidence type="ECO:0000313" key="4">
    <source>
        <dbReference type="EMBL" id="HIX75243.1"/>
    </source>
</evidence>
<dbReference type="AlphaFoldDB" id="A0A9D1X997"/>
<evidence type="ECO:0000313" key="5">
    <source>
        <dbReference type="Proteomes" id="UP000886740"/>
    </source>
</evidence>
<feature type="domain" description="Pyrrolo-quinoline quinone repeat" evidence="3">
    <location>
        <begin position="242"/>
        <end position="363"/>
    </location>
</feature>
<reference evidence="4" key="2">
    <citation type="submission" date="2021-04" db="EMBL/GenBank/DDBJ databases">
        <authorList>
            <person name="Gilroy R."/>
        </authorList>
    </citation>
    <scope>NUCLEOTIDE SEQUENCE</scope>
    <source>
        <strain evidence="4">ChiGjej6B6-14162</strain>
    </source>
</reference>
<dbReference type="InterPro" id="IPR011047">
    <property type="entry name" value="Quinoprotein_ADH-like_sf"/>
</dbReference>
<dbReference type="InterPro" id="IPR018391">
    <property type="entry name" value="PQQ_b-propeller_rpt"/>
</dbReference>
<keyword evidence="2" id="KW-0812">Transmembrane</keyword>
<feature type="transmembrane region" description="Helical" evidence="2">
    <location>
        <begin position="128"/>
        <end position="148"/>
    </location>
</feature>
<evidence type="ECO:0000256" key="1">
    <source>
        <dbReference type="SAM" id="MobiDB-lite"/>
    </source>
</evidence>
<protein>
    <submittedName>
        <fullName evidence="4">PQQ-binding-like beta-propeller repeat protein</fullName>
    </submittedName>
</protein>
<dbReference type="Gene3D" id="2.40.128.630">
    <property type="match status" value="1"/>
</dbReference>
<dbReference type="InterPro" id="IPR002372">
    <property type="entry name" value="PQQ_rpt_dom"/>
</dbReference>
<evidence type="ECO:0000259" key="3">
    <source>
        <dbReference type="Pfam" id="PF13360"/>
    </source>
</evidence>
<accession>A0A9D1X997</accession>
<organism evidence="4 5">
    <name type="scientific">Candidatus Parabacteroides intestinipullorum</name>
    <dbReference type="NCBI Taxonomy" id="2838723"/>
    <lineage>
        <taxon>Bacteria</taxon>
        <taxon>Pseudomonadati</taxon>
        <taxon>Bacteroidota</taxon>
        <taxon>Bacteroidia</taxon>
        <taxon>Bacteroidales</taxon>
        <taxon>Tannerellaceae</taxon>
        <taxon>Parabacteroides</taxon>
    </lineage>
</organism>
<dbReference type="Proteomes" id="UP000886740">
    <property type="component" value="Unassembled WGS sequence"/>
</dbReference>
<feature type="compositionally biased region" description="Low complexity" evidence="1">
    <location>
        <begin position="161"/>
        <end position="227"/>
    </location>
</feature>
<dbReference type="InterPro" id="IPR015943">
    <property type="entry name" value="WD40/YVTN_repeat-like_dom_sf"/>
</dbReference>
<reference evidence="4" key="1">
    <citation type="journal article" date="2021" name="PeerJ">
        <title>Extensive microbial diversity within the chicken gut microbiome revealed by metagenomics and culture.</title>
        <authorList>
            <person name="Gilroy R."/>
            <person name="Ravi A."/>
            <person name="Getino M."/>
            <person name="Pursley I."/>
            <person name="Horton D.L."/>
            <person name="Alikhan N.F."/>
            <person name="Baker D."/>
            <person name="Gharbi K."/>
            <person name="Hall N."/>
            <person name="Watson M."/>
            <person name="Adriaenssens E.M."/>
            <person name="Foster-Nyarko E."/>
            <person name="Jarju S."/>
            <person name="Secka A."/>
            <person name="Antonio M."/>
            <person name="Oren A."/>
            <person name="Chaudhuri R.R."/>
            <person name="La Ragione R."/>
            <person name="Hildebrand F."/>
            <person name="Pallen M.J."/>
        </authorList>
    </citation>
    <scope>NUCLEOTIDE SEQUENCE</scope>
    <source>
        <strain evidence="4">ChiGjej6B6-14162</strain>
    </source>
</reference>
<dbReference type="SUPFAM" id="SSF50998">
    <property type="entry name" value="Quinoprotein alcohol dehydrogenase-like"/>
    <property type="match status" value="1"/>
</dbReference>
<dbReference type="PANTHER" id="PTHR34512">
    <property type="entry name" value="CELL SURFACE PROTEIN"/>
    <property type="match status" value="1"/>
</dbReference>
<feature type="domain" description="Pyrrolo-quinoline quinone repeat" evidence="3">
    <location>
        <begin position="392"/>
        <end position="601"/>
    </location>
</feature>